<evidence type="ECO:0000313" key="2">
    <source>
        <dbReference type="EMBL" id="OTF80404.1"/>
    </source>
</evidence>
<proteinExistence type="predicted"/>
<gene>
    <name evidence="2" type="ORF">BLA29_004736</name>
</gene>
<protein>
    <submittedName>
        <fullName evidence="2">DFP2-like protein</fullName>
    </submittedName>
</protein>
<dbReference type="EMBL" id="MUJZ01018343">
    <property type="protein sequence ID" value="OTF80404.1"/>
    <property type="molecule type" value="Genomic_DNA"/>
</dbReference>
<keyword evidence="3" id="KW-1185">Reference proteome</keyword>
<evidence type="ECO:0000256" key="1">
    <source>
        <dbReference type="SAM" id="MobiDB-lite"/>
    </source>
</evidence>
<dbReference type="Proteomes" id="UP000194236">
    <property type="component" value="Unassembled WGS sequence"/>
</dbReference>
<dbReference type="AlphaFoldDB" id="A0A1Y3BK73"/>
<feature type="compositionally biased region" description="Gly residues" evidence="1">
    <location>
        <begin position="7"/>
        <end position="22"/>
    </location>
</feature>
<sequence length="133" mass="14533">MGNYGSTFGGNNQGGGSGGSGNVGPITTAIESTRTVEVKPVQVMGEPHEPQVVEVPSEDMPVTVHFKSQSSRVLVQQTHTPAQIAEPEHTTSEDEPQRVIHEVVKPVIQEIREIIQPYRSTSDRTNTYGNRKR</sequence>
<name>A0A1Y3BK73_EURMA</name>
<comment type="caution">
    <text evidence="2">The sequence shown here is derived from an EMBL/GenBank/DDBJ whole genome shotgun (WGS) entry which is preliminary data.</text>
</comment>
<dbReference type="OrthoDB" id="6515282at2759"/>
<evidence type="ECO:0000313" key="3">
    <source>
        <dbReference type="Proteomes" id="UP000194236"/>
    </source>
</evidence>
<accession>A0A1Y3BK73</accession>
<reference evidence="2 3" key="1">
    <citation type="submission" date="2017-03" db="EMBL/GenBank/DDBJ databases">
        <title>Genome Survey of Euroglyphus maynei.</title>
        <authorList>
            <person name="Arlian L.G."/>
            <person name="Morgan M.S."/>
            <person name="Rider S.D."/>
        </authorList>
    </citation>
    <scope>NUCLEOTIDE SEQUENCE [LARGE SCALE GENOMIC DNA]</scope>
    <source>
        <strain evidence="2">Arlian Lab</strain>
        <tissue evidence="2">Whole body</tissue>
    </source>
</reference>
<organism evidence="2 3">
    <name type="scientific">Euroglyphus maynei</name>
    <name type="common">Mayne's house dust mite</name>
    <dbReference type="NCBI Taxonomy" id="6958"/>
    <lineage>
        <taxon>Eukaryota</taxon>
        <taxon>Metazoa</taxon>
        <taxon>Ecdysozoa</taxon>
        <taxon>Arthropoda</taxon>
        <taxon>Chelicerata</taxon>
        <taxon>Arachnida</taxon>
        <taxon>Acari</taxon>
        <taxon>Acariformes</taxon>
        <taxon>Sarcoptiformes</taxon>
        <taxon>Astigmata</taxon>
        <taxon>Psoroptidia</taxon>
        <taxon>Analgoidea</taxon>
        <taxon>Pyroglyphidae</taxon>
        <taxon>Pyroglyphinae</taxon>
        <taxon>Euroglyphus</taxon>
    </lineage>
</organism>
<feature type="region of interest" description="Disordered" evidence="1">
    <location>
        <begin position="1"/>
        <end position="28"/>
    </location>
</feature>